<accession>A0A1B7LFW1</accession>
<dbReference type="NCBIfam" id="TIGR03831">
    <property type="entry name" value="YgiT_finger"/>
    <property type="match status" value="1"/>
</dbReference>
<keyword evidence="2" id="KW-1185">Reference proteome</keyword>
<name>A0A1B7LFW1_9FIRM</name>
<dbReference type="Proteomes" id="UP000078532">
    <property type="component" value="Unassembled WGS sequence"/>
</dbReference>
<dbReference type="OrthoDB" id="1808072at2"/>
<comment type="caution">
    <text evidence="1">The sequence shown here is derived from an EMBL/GenBank/DDBJ whole genome shotgun (WGS) entry which is preliminary data.</text>
</comment>
<proteinExistence type="predicted"/>
<dbReference type="RefSeq" id="WP_066667501.1">
    <property type="nucleotide sequence ID" value="NZ_LYVF01000111.1"/>
</dbReference>
<protein>
    <recommendedName>
        <fullName evidence="3">YgiT-type zinc finger domain-containing protein</fullName>
    </recommendedName>
</protein>
<evidence type="ECO:0000313" key="1">
    <source>
        <dbReference type="EMBL" id="OAT83491.1"/>
    </source>
</evidence>
<dbReference type="EMBL" id="LYVF01000111">
    <property type="protein sequence ID" value="OAT83491.1"/>
    <property type="molecule type" value="Genomic_DNA"/>
</dbReference>
<dbReference type="AlphaFoldDB" id="A0A1B7LFW1"/>
<sequence length="93" mass="10761">MKTLEQFSVCAGCYHEKAELRFTRREIVKRKDGAILYLKRIPYYWCEKCGEETYDLQVEVFVERAMKAFEEGKVKPGAIDVGAEFVSSRSAVQ</sequence>
<dbReference type="InterPro" id="IPR022453">
    <property type="entry name" value="Znf_MqsA-type"/>
</dbReference>
<organism evidence="1 2">
    <name type="scientific">Desulfotomaculum copahuensis</name>
    <dbReference type="NCBI Taxonomy" id="1838280"/>
    <lineage>
        <taxon>Bacteria</taxon>
        <taxon>Bacillati</taxon>
        <taxon>Bacillota</taxon>
        <taxon>Clostridia</taxon>
        <taxon>Eubacteriales</taxon>
        <taxon>Desulfotomaculaceae</taxon>
        <taxon>Desulfotomaculum</taxon>
    </lineage>
</organism>
<dbReference type="Gene3D" id="3.10.20.860">
    <property type="match status" value="1"/>
</dbReference>
<evidence type="ECO:0000313" key="2">
    <source>
        <dbReference type="Proteomes" id="UP000078532"/>
    </source>
</evidence>
<gene>
    <name evidence="1" type="ORF">A6M21_08125</name>
</gene>
<dbReference type="STRING" id="1838280.A6M21_08125"/>
<reference evidence="1 2" key="1">
    <citation type="submission" date="2016-04" db="EMBL/GenBank/DDBJ databases">
        <authorList>
            <person name="Evans L.H."/>
            <person name="Alamgir A."/>
            <person name="Owens N."/>
            <person name="Weber N.D."/>
            <person name="Virtaneva K."/>
            <person name="Barbian K."/>
            <person name="Babar A."/>
            <person name="Rosenke K."/>
        </authorList>
    </citation>
    <scope>NUCLEOTIDE SEQUENCE [LARGE SCALE GENOMIC DNA]</scope>
    <source>
        <strain evidence="1 2">LMa1</strain>
    </source>
</reference>
<evidence type="ECO:0008006" key="3">
    <source>
        <dbReference type="Google" id="ProtNLM"/>
    </source>
</evidence>